<evidence type="ECO:0000256" key="3">
    <source>
        <dbReference type="ARBA" id="ARBA00022989"/>
    </source>
</evidence>
<protein>
    <recommendedName>
        <fullName evidence="6">VWFA domain-containing protein</fullName>
    </recommendedName>
</protein>
<organism evidence="7 8">
    <name type="scientific">Candidatus Aquitaenariimonas noxiae</name>
    <dbReference type="NCBI Taxonomy" id="1974741"/>
    <lineage>
        <taxon>Bacteria</taxon>
        <taxon>Pseudomonadati</taxon>
        <taxon>Candidatus Omnitrophota</taxon>
        <taxon>Candidatus Aquitaenariimonas</taxon>
    </lineage>
</organism>
<dbReference type="Gene3D" id="3.40.50.410">
    <property type="entry name" value="von Willebrand factor, type A domain"/>
    <property type="match status" value="1"/>
</dbReference>
<dbReference type="InterPro" id="IPR002035">
    <property type="entry name" value="VWF_A"/>
</dbReference>
<evidence type="ECO:0000256" key="5">
    <source>
        <dbReference type="SAM" id="Phobius"/>
    </source>
</evidence>
<keyword evidence="1" id="KW-1003">Cell membrane</keyword>
<evidence type="ECO:0000259" key="6">
    <source>
        <dbReference type="PROSITE" id="PS50234"/>
    </source>
</evidence>
<evidence type="ECO:0000313" key="7">
    <source>
        <dbReference type="EMBL" id="PIU42479.1"/>
    </source>
</evidence>
<keyword evidence="4 5" id="KW-0472">Membrane</keyword>
<feature type="transmembrane region" description="Helical" evidence="5">
    <location>
        <begin position="55"/>
        <end position="73"/>
    </location>
</feature>
<dbReference type="SMART" id="SM00327">
    <property type="entry name" value="VWA"/>
    <property type="match status" value="1"/>
</dbReference>
<evidence type="ECO:0000313" key="8">
    <source>
        <dbReference type="Proteomes" id="UP000230052"/>
    </source>
</evidence>
<dbReference type="SUPFAM" id="SSF53300">
    <property type="entry name" value="vWA-like"/>
    <property type="match status" value="1"/>
</dbReference>
<dbReference type="Proteomes" id="UP000230052">
    <property type="component" value="Unassembled WGS sequence"/>
</dbReference>
<reference evidence="7 8" key="1">
    <citation type="submission" date="2017-09" db="EMBL/GenBank/DDBJ databases">
        <title>Depth-based differentiation of microbial function through sediment-hosted aquifers and enrichment of novel symbionts in the deep terrestrial subsurface.</title>
        <authorList>
            <person name="Probst A.J."/>
            <person name="Ladd B."/>
            <person name="Jarett J.K."/>
            <person name="Geller-Mcgrath D.E."/>
            <person name="Sieber C.M."/>
            <person name="Emerson J.B."/>
            <person name="Anantharaman K."/>
            <person name="Thomas B.C."/>
            <person name="Malmstrom R."/>
            <person name="Stieglmeier M."/>
            <person name="Klingl A."/>
            <person name="Woyke T."/>
            <person name="Ryan C.M."/>
            <person name="Banfield J.F."/>
        </authorList>
    </citation>
    <scope>NUCLEOTIDE SEQUENCE [LARGE SCALE GENOMIC DNA]</scope>
    <source>
        <strain evidence="7">CG07_land_8_20_14_0_80_42_15</strain>
    </source>
</reference>
<accession>A0A2J0KXJ5</accession>
<dbReference type="PANTHER" id="PTHR22550">
    <property type="entry name" value="SPORE GERMINATION PROTEIN"/>
    <property type="match status" value="1"/>
</dbReference>
<dbReference type="InterPro" id="IPR036465">
    <property type="entry name" value="vWFA_dom_sf"/>
</dbReference>
<dbReference type="AlphaFoldDB" id="A0A2J0KXJ5"/>
<evidence type="ECO:0000256" key="2">
    <source>
        <dbReference type="ARBA" id="ARBA00022692"/>
    </source>
</evidence>
<keyword evidence="3 5" id="KW-1133">Transmembrane helix</keyword>
<feature type="domain" description="VWFA" evidence="6">
    <location>
        <begin position="90"/>
        <end position="264"/>
    </location>
</feature>
<feature type="transmembrane region" description="Helical" evidence="5">
    <location>
        <begin position="310"/>
        <end position="327"/>
    </location>
</feature>
<dbReference type="PANTHER" id="PTHR22550:SF5">
    <property type="entry name" value="LEUCINE ZIPPER PROTEIN 4"/>
    <property type="match status" value="1"/>
</dbReference>
<keyword evidence="2 5" id="KW-0812">Transmembrane</keyword>
<name>A0A2J0KXJ5_9BACT</name>
<evidence type="ECO:0000256" key="1">
    <source>
        <dbReference type="ARBA" id="ARBA00022475"/>
    </source>
</evidence>
<dbReference type="PROSITE" id="PS50234">
    <property type="entry name" value="VWFA"/>
    <property type="match status" value="1"/>
</dbReference>
<comment type="caution">
    <text evidence="7">The sequence shown here is derived from an EMBL/GenBank/DDBJ whole genome shotgun (WGS) entry which is preliminary data.</text>
</comment>
<dbReference type="EMBL" id="PEWV01000001">
    <property type="protein sequence ID" value="PIU42479.1"/>
    <property type="molecule type" value="Genomic_DNA"/>
</dbReference>
<proteinExistence type="predicted"/>
<evidence type="ECO:0000256" key="4">
    <source>
        <dbReference type="ARBA" id="ARBA00023136"/>
    </source>
</evidence>
<sequence length="334" mass="37944">MKFFRPDLIHAIWLVIALAIFYIWAFKKRKNDMEKFAQKELIIELVPSFNFRRRYIKASLVLIAFILCIISLMRPQWGFHWKEVKRKGLDILVAIDTSKSMLTEDVKPNRLERSKLAVKDLVRKLKGDRIGLIAFAGTSFLQCPLTVDYDGFMTTLDDLNVNTIPRGGTSISSAIYKAIETYGEGDKKYSVLVIITDGEDHEGDLSNAAEGAGKEGIKIFCIGIGTEEGELIPIAEEEGTKNFLKDASGNVVKSRLNEDILKKIAIDTGGSYVRATGAEFGLDLLYEEKLSKMEKREFESKLEKKYEDRFQIPLTLAFLLLIIELFINEKKRLK</sequence>
<gene>
    <name evidence="7" type="ORF">COS99_00075</name>
</gene>
<feature type="transmembrane region" description="Helical" evidence="5">
    <location>
        <begin position="7"/>
        <end position="26"/>
    </location>
</feature>
<dbReference type="Pfam" id="PF13519">
    <property type="entry name" value="VWA_2"/>
    <property type="match status" value="1"/>
</dbReference>
<dbReference type="InterPro" id="IPR050768">
    <property type="entry name" value="UPF0353/GerABKA_families"/>
</dbReference>